<evidence type="ECO:0000313" key="2">
    <source>
        <dbReference type="EMBL" id="MDA7088570.1"/>
    </source>
</evidence>
<dbReference type="Pfam" id="PF00198">
    <property type="entry name" value="2-oxoacid_dh"/>
    <property type="match status" value="1"/>
</dbReference>
<comment type="caution">
    <text evidence="2">The sequence shown here is derived from an EMBL/GenBank/DDBJ whole genome shotgun (WGS) entry which is preliminary data.</text>
</comment>
<dbReference type="InterPro" id="IPR023213">
    <property type="entry name" value="CAT-like_dom_sf"/>
</dbReference>
<dbReference type="Gene3D" id="3.30.559.10">
    <property type="entry name" value="Chloramphenicol acetyltransferase-like domain"/>
    <property type="match status" value="1"/>
</dbReference>
<dbReference type="Proteomes" id="UP001212042">
    <property type="component" value="Unassembled WGS sequence"/>
</dbReference>
<dbReference type="EMBL" id="JAQJZJ010000010">
    <property type="protein sequence ID" value="MDA7088570.1"/>
    <property type="molecule type" value="Genomic_DNA"/>
</dbReference>
<protein>
    <submittedName>
        <fullName evidence="2">2-oxo acid dehydrogenase subunit E2</fullName>
    </submittedName>
</protein>
<keyword evidence="3" id="KW-1185">Reference proteome</keyword>
<sequence>MNGARPCNIYHELLRTVCTNSRPIPAHPAARIAAGSAGARAAEWLSGAAVTRANPDLSPARLFSAILDVLQVAIIGGSLRRLPREADGKLVERDFMGLPLTFDHRAVNGAPAADFLDDLCRRLEHDEVT</sequence>
<accession>A0ABT4XK15</accession>
<evidence type="ECO:0000313" key="3">
    <source>
        <dbReference type="Proteomes" id="UP001212042"/>
    </source>
</evidence>
<name>A0ABT4XK15_9PSED</name>
<dbReference type="SUPFAM" id="SSF52777">
    <property type="entry name" value="CoA-dependent acyltransferases"/>
    <property type="match status" value="1"/>
</dbReference>
<organism evidence="2 3">
    <name type="scientific">Pseudomonas aestuarii</name>
    <dbReference type="NCBI Taxonomy" id="3018340"/>
    <lineage>
        <taxon>Bacteria</taxon>
        <taxon>Pseudomonadati</taxon>
        <taxon>Pseudomonadota</taxon>
        <taxon>Gammaproteobacteria</taxon>
        <taxon>Pseudomonadales</taxon>
        <taxon>Pseudomonadaceae</taxon>
        <taxon>Pseudomonas</taxon>
    </lineage>
</organism>
<dbReference type="RefSeq" id="WP_271349463.1">
    <property type="nucleotide sequence ID" value="NZ_JAQJZJ010000010.1"/>
</dbReference>
<dbReference type="InterPro" id="IPR001078">
    <property type="entry name" value="2-oxoacid_DH_actylTfrase"/>
</dbReference>
<proteinExistence type="predicted"/>
<evidence type="ECO:0000259" key="1">
    <source>
        <dbReference type="Pfam" id="PF00198"/>
    </source>
</evidence>
<feature type="domain" description="2-oxoacid dehydrogenase acyltransferase catalytic" evidence="1">
    <location>
        <begin position="39"/>
        <end position="125"/>
    </location>
</feature>
<gene>
    <name evidence="2" type="ORF">PH586_19495</name>
</gene>
<reference evidence="2 3" key="1">
    <citation type="submission" date="2023-01" db="EMBL/GenBank/DDBJ databases">
        <title>Pseudomonas SA3-5T sp. nov., isolated from tidal flat sediment.</title>
        <authorList>
            <person name="Kim H.S."/>
            <person name="Kim J.-S."/>
            <person name="Suh M.K."/>
            <person name="Eom M.K."/>
            <person name="Lee J.-S."/>
        </authorList>
    </citation>
    <scope>NUCLEOTIDE SEQUENCE [LARGE SCALE GENOMIC DNA]</scope>
    <source>
        <strain evidence="2 3">SA3-5</strain>
    </source>
</reference>